<gene>
    <name evidence="1" type="ORF">EVJ47_00460</name>
</gene>
<dbReference type="EMBL" id="SGBD01000001">
    <property type="protein sequence ID" value="RZD14793.1"/>
    <property type="molecule type" value="Genomic_DNA"/>
</dbReference>
<accession>A0A519BBZ3</accession>
<organism evidence="1 2">
    <name type="scientific">Candidatus Acidulodesulfobacterium ferriphilum</name>
    <dbReference type="NCBI Taxonomy" id="2597223"/>
    <lineage>
        <taxon>Bacteria</taxon>
        <taxon>Deltaproteobacteria</taxon>
        <taxon>Candidatus Acidulodesulfobacterales</taxon>
        <taxon>Candidatus Acidulodesulfobacterium</taxon>
    </lineage>
</organism>
<sequence>MKNIEQILKKLFYRKEVAELLDNTANVLDARLLILGDKGNILANIGRTGLGADICMGYPVVVNGERIALIKGNKNAAVVANFINYIVGMEFDKRDLIGETLKRYKEINLF</sequence>
<name>A0A519BBZ3_9DELT</name>
<evidence type="ECO:0000313" key="2">
    <source>
        <dbReference type="Proteomes" id="UP000320813"/>
    </source>
</evidence>
<protein>
    <submittedName>
        <fullName evidence="1">Uncharacterized protein</fullName>
    </submittedName>
</protein>
<proteinExistence type="predicted"/>
<evidence type="ECO:0000313" key="1">
    <source>
        <dbReference type="EMBL" id="RZD14793.1"/>
    </source>
</evidence>
<dbReference type="AlphaFoldDB" id="A0A519BBZ3"/>
<reference evidence="1 2" key="1">
    <citation type="submission" date="2019-01" db="EMBL/GenBank/DDBJ databases">
        <title>Insights into ecological role of a new deltaproteobacterial order Candidatus Sinidesulfobacterales (Sva0485) by metagenomics and metatranscriptomics.</title>
        <authorList>
            <person name="Tan S."/>
            <person name="Liu J."/>
            <person name="Fang Y."/>
            <person name="Hedlund B.P."/>
            <person name="Lian Z.H."/>
            <person name="Huang L.Y."/>
            <person name="Li J.T."/>
            <person name="Huang L.N."/>
            <person name="Li W.J."/>
            <person name="Jiang H.C."/>
            <person name="Dong H.L."/>
            <person name="Shu W.S."/>
        </authorList>
    </citation>
    <scope>NUCLEOTIDE SEQUENCE [LARGE SCALE GENOMIC DNA]</scope>
    <source>
        <strain evidence="1">AP3</strain>
    </source>
</reference>
<comment type="caution">
    <text evidence="1">The sequence shown here is derived from an EMBL/GenBank/DDBJ whole genome shotgun (WGS) entry which is preliminary data.</text>
</comment>
<dbReference type="Proteomes" id="UP000320813">
    <property type="component" value="Unassembled WGS sequence"/>
</dbReference>